<comment type="caution">
    <text evidence="3">The sequence shown here is derived from an EMBL/GenBank/DDBJ whole genome shotgun (WGS) entry which is preliminary data.</text>
</comment>
<dbReference type="InterPro" id="IPR011990">
    <property type="entry name" value="TPR-like_helical_dom_sf"/>
</dbReference>
<feature type="compositionally biased region" description="Polar residues" evidence="2">
    <location>
        <begin position="37"/>
        <end position="48"/>
    </location>
</feature>
<feature type="compositionally biased region" description="Basic and acidic residues" evidence="2">
    <location>
        <begin position="21"/>
        <end position="36"/>
    </location>
</feature>
<proteinExistence type="predicted"/>
<feature type="region of interest" description="Disordered" evidence="2">
    <location>
        <begin position="1"/>
        <end position="95"/>
    </location>
</feature>
<gene>
    <name evidence="3" type="ORF">Plec18167_000584</name>
</gene>
<dbReference type="SUPFAM" id="SSF48452">
    <property type="entry name" value="TPR-like"/>
    <property type="match status" value="1"/>
</dbReference>
<organism evidence="3 4">
    <name type="scientific">Paecilomyces lecythidis</name>
    <dbReference type="NCBI Taxonomy" id="3004212"/>
    <lineage>
        <taxon>Eukaryota</taxon>
        <taxon>Fungi</taxon>
        <taxon>Dikarya</taxon>
        <taxon>Ascomycota</taxon>
        <taxon>Pezizomycotina</taxon>
        <taxon>Eurotiomycetes</taxon>
        <taxon>Eurotiomycetidae</taxon>
        <taxon>Eurotiales</taxon>
        <taxon>Thermoascaceae</taxon>
        <taxon>Paecilomyces</taxon>
    </lineage>
</organism>
<evidence type="ECO:0000313" key="4">
    <source>
        <dbReference type="Proteomes" id="UP001583193"/>
    </source>
</evidence>
<accession>A0ABR3YEC9</accession>
<keyword evidence="4" id="KW-1185">Reference proteome</keyword>
<dbReference type="EMBL" id="JAVDPF010000001">
    <property type="protein sequence ID" value="KAL1886651.1"/>
    <property type="molecule type" value="Genomic_DNA"/>
</dbReference>
<feature type="coiled-coil region" evidence="1">
    <location>
        <begin position="128"/>
        <end position="155"/>
    </location>
</feature>
<feature type="region of interest" description="Disordered" evidence="2">
    <location>
        <begin position="320"/>
        <end position="344"/>
    </location>
</feature>
<evidence type="ECO:0000256" key="2">
    <source>
        <dbReference type="SAM" id="MobiDB-lite"/>
    </source>
</evidence>
<evidence type="ECO:0000313" key="3">
    <source>
        <dbReference type="EMBL" id="KAL1886651.1"/>
    </source>
</evidence>
<feature type="compositionally biased region" description="Acidic residues" evidence="2">
    <location>
        <begin position="65"/>
        <end position="78"/>
    </location>
</feature>
<dbReference type="Proteomes" id="UP001583193">
    <property type="component" value="Unassembled WGS sequence"/>
</dbReference>
<evidence type="ECO:0000256" key="1">
    <source>
        <dbReference type="SAM" id="Coils"/>
    </source>
</evidence>
<reference evidence="3 4" key="1">
    <citation type="journal article" date="2024" name="IMA Fungus">
        <title>IMA Genome - F19 : A genome assembly and annotation guide to empower mycologists, including annotated draft genome sequences of Ceratocystis pirilliformis, Diaporthe australafricana, Fusarium ophioides, Paecilomyces lecythidis, and Sporothrix stenoceras.</title>
        <authorList>
            <person name="Aylward J."/>
            <person name="Wilson A.M."/>
            <person name="Visagie C.M."/>
            <person name="Spraker J."/>
            <person name="Barnes I."/>
            <person name="Buitendag C."/>
            <person name="Ceriani C."/>
            <person name="Del Mar Angel L."/>
            <person name="du Plessis D."/>
            <person name="Fuchs T."/>
            <person name="Gasser K."/>
            <person name="Kramer D."/>
            <person name="Li W."/>
            <person name="Munsamy K."/>
            <person name="Piso A."/>
            <person name="Price J.L."/>
            <person name="Sonnekus B."/>
            <person name="Thomas C."/>
            <person name="van der Nest A."/>
            <person name="van Dijk A."/>
            <person name="van Heerden A."/>
            <person name="van Vuuren N."/>
            <person name="Yilmaz N."/>
            <person name="Duong T.A."/>
            <person name="van der Merwe N.A."/>
            <person name="Wingfield M.J."/>
            <person name="Wingfield B.D."/>
        </authorList>
    </citation>
    <scope>NUCLEOTIDE SEQUENCE [LARGE SCALE GENOMIC DNA]</scope>
    <source>
        <strain evidence="3 4">CMW 18167</strain>
    </source>
</reference>
<sequence>MADILGADPLLSDPISSNFSDDEHGVPGVNSEDHTRSIGTPATSTSGGNEHHAAVDSASPSLSSGEDDDDDGDNDDADYSTPEEPWHSNSNDPISREDFHRYQTLVEEQMSRLRLERDEFRLLWNSEKARADSGLKRYRETLRILEQESKRDYAEWERSLRGTMNEPVWPPPGNVLRSQFLYDNVEDVMTQHCITTTLLHAQACVNASNLDKAEELARQALKLAKTFDYEPLEGRCIYWLGRVEYARENHKRARMFFMEARSCIGKYKEGEDVEVYLSLFRPGLSDLEKKRIILRHAEAMYAQAVEIQKNLLERDKEVSRAGEWNSNAASKPDLPSCDNEQREH</sequence>
<keyword evidence="1" id="KW-0175">Coiled coil</keyword>
<protein>
    <submittedName>
        <fullName evidence="3">Uncharacterized protein</fullName>
    </submittedName>
</protein>
<dbReference type="Gene3D" id="1.25.40.10">
    <property type="entry name" value="Tetratricopeptide repeat domain"/>
    <property type="match status" value="1"/>
</dbReference>
<name>A0ABR3YEC9_9EURO</name>